<accession>D6GUU8</accession>
<evidence type="ECO:0000313" key="3">
    <source>
        <dbReference type="Proteomes" id="UP000009376"/>
    </source>
</evidence>
<dbReference type="EMBL" id="GG745548">
    <property type="protein sequence ID" value="EFD92992.1"/>
    <property type="molecule type" value="Genomic_DNA"/>
</dbReference>
<feature type="transmembrane region" description="Helical" evidence="1">
    <location>
        <begin position="49"/>
        <end position="76"/>
    </location>
</feature>
<proteinExistence type="predicted"/>
<feature type="transmembrane region" description="Helical" evidence="1">
    <location>
        <begin position="88"/>
        <end position="114"/>
    </location>
</feature>
<dbReference type="Proteomes" id="UP000009376">
    <property type="component" value="Unassembled WGS sequence"/>
</dbReference>
<gene>
    <name evidence="2" type="ORF">BJBARM5_0246</name>
</gene>
<dbReference type="AlphaFoldDB" id="D6GUU8"/>
<organism evidence="2 3">
    <name type="scientific">Candidatus Parvarchaeum acidophilus ARMAN-5</name>
    <dbReference type="NCBI Taxonomy" id="662762"/>
    <lineage>
        <taxon>Archaea</taxon>
        <taxon>Candidatus Parvarchaeota</taxon>
        <taxon>Candidatus Parvarchaeum</taxon>
    </lineage>
</organism>
<protein>
    <submittedName>
        <fullName evidence="2">Uncharacterized protein</fullName>
    </submittedName>
</protein>
<feature type="transmembrane region" description="Helical" evidence="1">
    <location>
        <begin position="20"/>
        <end position="37"/>
    </location>
</feature>
<feature type="transmembrane region" description="Helical" evidence="1">
    <location>
        <begin position="126"/>
        <end position="147"/>
    </location>
</feature>
<evidence type="ECO:0000313" key="2">
    <source>
        <dbReference type="EMBL" id="EFD92992.1"/>
    </source>
</evidence>
<keyword evidence="1" id="KW-0812">Transmembrane</keyword>
<sequence length="172" mass="19503">MMQKIKGLELFENLVRRRKLFIVVPVLIFTAYVYLFLNDSVGMPIFSYFYPIFDVLSAFILSFLISIIITVNYYIIEAKKHANEKNTAVAIFFSLITTPFCCNVLIPLFVAFIFGSTALSPIYLSTQTILVDSDAAIIIASMIIIYISYRKSLDTFRNCRIILGPKAGVARI</sequence>
<keyword evidence="1" id="KW-0472">Membrane</keyword>
<name>D6GUU8_PARA5</name>
<evidence type="ECO:0000256" key="1">
    <source>
        <dbReference type="SAM" id="Phobius"/>
    </source>
</evidence>
<keyword evidence="1" id="KW-1133">Transmembrane helix</keyword>
<reference evidence="2 3" key="1">
    <citation type="journal article" date="2010" name="Proc. Natl. Acad. Sci. U.S.A.">
        <title>Enigmatic, ultrasmall, uncultivated Archaea.</title>
        <authorList>
            <person name="Baker B.J."/>
            <person name="Comolli L.R."/>
            <person name="Dick G.J."/>
            <person name="Hauser L.J."/>
            <person name="Hyatt D."/>
            <person name="Dill B.D."/>
            <person name="Land M.L."/>
            <person name="Verberkmoes N.C."/>
            <person name="Hettich R.L."/>
            <person name="Banfield J.F."/>
        </authorList>
    </citation>
    <scope>NUCLEOTIDE SEQUENCE [LARGE SCALE GENOMIC DNA]</scope>
</reference>